<organism evidence="1 2">
    <name type="scientific">Microbacterium phage vB_MoxS-ISF9</name>
    <dbReference type="NCBI Taxonomy" id="1458670"/>
    <lineage>
        <taxon>Viruses</taxon>
        <taxon>Duplodnaviria</taxon>
        <taxon>Heunggongvirae</taxon>
        <taxon>Uroviricota</taxon>
        <taxon>Caudoviricetes</taxon>
        <taxon>Farahnazvirus</taxon>
        <taxon>Farahnazvirus ISF9</taxon>
    </lineage>
</organism>
<reference evidence="1 2" key="1">
    <citation type="journal article" date="2014" name="Arch. Virol.">
        <title>Complete genome sequence of a novel phage, vB_MoxS-ISF9, infecting methylotrophic Microbacterium: first report of a virulent Microbacterium phage.</title>
        <authorList>
            <person name="Zamani I."/>
            <person name="Bouzari M."/>
            <person name="Emtiazi G."/>
            <person name="Ghasemi S.M."/>
            <person name="Chang H.I."/>
        </authorList>
    </citation>
    <scope>NUCLEOTIDE SEQUENCE [LARGE SCALE GENOMIC DNA]</scope>
</reference>
<dbReference type="Proteomes" id="UP000019700">
    <property type="component" value="Genome"/>
</dbReference>
<dbReference type="RefSeq" id="YP_009021547.1">
    <property type="nucleotide sequence ID" value="NC_023859.1"/>
</dbReference>
<dbReference type="EMBL" id="KJ173786">
    <property type="protein sequence ID" value="AHL18572.1"/>
    <property type="molecule type" value="Genomic_DNA"/>
</dbReference>
<protein>
    <submittedName>
        <fullName evidence="1">Uncharacterized protein</fullName>
    </submittedName>
</protein>
<name>W8P0D3_9CAUD</name>
<gene>
    <name evidence="1" type="ORF">ISF9_102</name>
</gene>
<keyword evidence="2" id="KW-1185">Reference proteome</keyword>
<proteinExistence type="predicted"/>
<evidence type="ECO:0000313" key="1">
    <source>
        <dbReference type="EMBL" id="AHL18572.1"/>
    </source>
</evidence>
<dbReference type="GeneID" id="18938413"/>
<evidence type="ECO:0000313" key="2">
    <source>
        <dbReference type="Proteomes" id="UP000019700"/>
    </source>
</evidence>
<sequence length="54" mass="5979">MSWAERRAELMEIFGNLMRDEAYDGGLGALDDDEFAALCDGLAGKIVDIIEEEL</sequence>
<dbReference type="KEGG" id="vg:18938413"/>
<accession>W8P0D3</accession>